<evidence type="ECO:0000256" key="3">
    <source>
        <dbReference type="ARBA" id="ARBA00022670"/>
    </source>
</evidence>
<organism evidence="10 11">
    <name type="scientific">Sphingobacterium corticis</name>
    <dbReference type="NCBI Taxonomy" id="1812823"/>
    <lineage>
        <taxon>Bacteria</taxon>
        <taxon>Pseudomonadati</taxon>
        <taxon>Bacteroidota</taxon>
        <taxon>Sphingobacteriia</taxon>
        <taxon>Sphingobacteriales</taxon>
        <taxon>Sphingobacteriaceae</taxon>
        <taxon>Sphingobacterium</taxon>
    </lineage>
</organism>
<evidence type="ECO:0000313" key="10">
    <source>
        <dbReference type="EMBL" id="MFD2597784.1"/>
    </source>
</evidence>
<evidence type="ECO:0000256" key="5">
    <source>
        <dbReference type="ARBA" id="ARBA00022833"/>
    </source>
</evidence>
<feature type="chain" id="PRO_5047502733" evidence="8">
    <location>
        <begin position="22"/>
        <end position="546"/>
    </location>
</feature>
<proteinExistence type="inferred from homology"/>
<evidence type="ECO:0000256" key="4">
    <source>
        <dbReference type="ARBA" id="ARBA00022801"/>
    </source>
</evidence>
<accession>A0ABW5NF36</accession>
<evidence type="ECO:0000256" key="1">
    <source>
        <dbReference type="ARBA" id="ARBA00001947"/>
    </source>
</evidence>
<comment type="cofactor">
    <cofactor evidence="1">
        <name>Zn(2+)</name>
        <dbReference type="ChEBI" id="CHEBI:29105"/>
    </cofactor>
</comment>
<protein>
    <submittedName>
        <fullName evidence="10">M14 family metallopeptidase</fullName>
    </submittedName>
</protein>
<keyword evidence="8" id="KW-0732">Signal</keyword>
<dbReference type="PANTHER" id="PTHR11705:SF143">
    <property type="entry name" value="SLL0236 PROTEIN"/>
    <property type="match status" value="1"/>
</dbReference>
<reference evidence="11" key="1">
    <citation type="journal article" date="2019" name="Int. J. Syst. Evol. Microbiol.">
        <title>The Global Catalogue of Microorganisms (GCM) 10K type strain sequencing project: providing services to taxonomists for standard genome sequencing and annotation.</title>
        <authorList>
            <consortium name="The Broad Institute Genomics Platform"/>
            <consortium name="The Broad Institute Genome Sequencing Center for Infectious Disease"/>
            <person name="Wu L."/>
            <person name="Ma J."/>
        </authorList>
    </citation>
    <scope>NUCLEOTIDE SEQUENCE [LARGE SCALE GENOMIC DNA]</scope>
    <source>
        <strain evidence="11">KCTC 42248</strain>
    </source>
</reference>
<name>A0ABW5NF36_9SPHI</name>
<dbReference type="Proteomes" id="UP001597393">
    <property type="component" value="Unassembled WGS sequence"/>
</dbReference>
<keyword evidence="3" id="KW-0645">Protease</keyword>
<dbReference type="Gene3D" id="3.40.630.10">
    <property type="entry name" value="Zn peptidases"/>
    <property type="match status" value="1"/>
</dbReference>
<evidence type="ECO:0000256" key="7">
    <source>
        <dbReference type="SAM" id="MobiDB-lite"/>
    </source>
</evidence>
<evidence type="ECO:0000256" key="2">
    <source>
        <dbReference type="ARBA" id="ARBA00005988"/>
    </source>
</evidence>
<evidence type="ECO:0000259" key="9">
    <source>
        <dbReference type="SMART" id="SM00631"/>
    </source>
</evidence>
<sequence length="546" mass="59918">MNCIYLYFVSILSLCAVDAYAQNQTDYSNRQQLAQRVKTLASRYPKWVKSQSMTKTLGGADIWMLSIGSGALEQKPAIAVVGGVEGGHLLGVELAIGFAEKLLANASQDSVQSLLEKQTFYVFPNMSPDATEQYFAKLQYERTGNDRPLDYDRDGLVGEDGFDDLDGDGKITWMRVADPSGKYLPNPKDPRSMITADPTKGQQGQYLLLREGIDNDKDGNWNEDGFEGVAFNKNSTYNYKNFQPGAGEHAVSELENRALFDFLYDAFNVYAVVSFGPENNLSTPHQAGRGGEVAAPSASRRPGGRIITSWSEQDAQANAYVSSIYNNVVNLGKAPKTKSGNGNFTDWAYYHYGRLSFSTPGWWVSDSDNDAVAAYLSWANKEGVQNNFTAWKSISHPDFPNKSVEVGGVHPFLLKNPPYKMVDSLVQKHADFIVRLAHLAPQITITDQQVEKLEGGLSRIKVKVSNSGTLPTLTQVGERSYFLKQLVVEAKLANGQKIWSGKARQTIGALNGKESAEIEWLVQGSGKLIIEAGSASSGRQSIQVSL</sequence>
<dbReference type="SUPFAM" id="SSF53187">
    <property type="entry name" value="Zn-dependent exopeptidases"/>
    <property type="match status" value="1"/>
</dbReference>
<evidence type="ECO:0000313" key="11">
    <source>
        <dbReference type="Proteomes" id="UP001597393"/>
    </source>
</evidence>
<dbReference type="CDD" id="cd06905">
    <property type="entry name" value="M14-like"/>
    <property type="match status" value="1"/>
</dbReference>
<feature type="region of interest" description="Disordered" evidence="7">
    <location>
        <begin position="283"/>
        <end position="302"/>
    </location>
</feature>
<dbReference type="InterPro" id="IPR000834">
    <property type="entry name" value="Peptidase_M14"/>
</dbReference>
<dbReference type="SMART" id="SM00631">
    <property type="entry name" value="Zn_pept"/>
    <property type="match status" value="1"/>
</dbReference>
<feature type="signal peptide" evidence="8">
    <location>
        <begin position="1"/>
        <end position="21"/>
    </location>
</feature>
<evidence type="ECO:0000256" key="8">
    <source>
        <dbReference type="SAM" id="SignalP"/>
    </source>
</evidence>
<dbReference type="Pfam" id="PF00246">
    <property type="entry name" value="Peptidase_M14"/>
    <property type="match status" value="1"/>
</dbReference>
<keyword evidence="5" id="KW-0862">Zinc</keyword>
<comment type="similarity">
    <text evidence="2">Belongs to the peptidase M14 family.</text>
</comment>
<dbReference type="RefSeq" id="WP_380867162.1">
    <property type="nucleotide sequence ID" value="NZ_JBHUMA010000004.1"/>
</dbReference>
<evidence type="ECO:0000256" key="6">
    <source>
        <dbReference type="ARBA" id="ARBA00023049"/>
    </source>
</evidence>
<feature type="domain" description="Peptidase M14" evidence="9">
    <location>
        <begin position="27"/>
        <end position="377"/>
    </location>
</feature>
<comment type="caution">
    <text evidence="10">The sequence shown here is derived from an EMBL/GenBank/DDBJ whole genome shotgun (WGS) entry which is preliminary data.</text>
</comment>
<keyword evidence="4" id="KW-0378">Hydrolase</keyword>
<dbReference type="PANTHER" id="PTHR11705">
    <property type="entry name" value="PROTEASE FAMILY M14 CARBOXYPEPTIDASE A,B"/>
    <property type="match status" value="1"/>
</dbReference>
<keyword evidence="11" id="KW-1185">Reference proteome</keyword>
<gene>
    <name evidence="10" type="ORF">ACFSQ3_02380</name>
</gene>
<keyword evidence="6" id="KW-0482">Metalloprotease</keyword>
<dbReference type="EMBL" id="JBHUMA010000004">
    <property type="protein sequence ID" value="MFD2597784.1"/>
    <property type="molecule type" value="Genomic_DNA"/>
</dbReference>